<protein>
    <submittedName>
        <fullName evidence="1">Uncharacterized protein</fullName>
    </submittedName>
</protein>
<organism evidence="1">
    <name type="scientific">marine sediment metagenome</name>
    <dbReference type="NCBI Taxonomy" id="412755"/>
    <lineage>
        <taxon>unclassified sequences</taxon>
        <taxon>metagenomes</taxon>
        <taxon>ecological metagenomes</taxon>
    </lineage>
</organism>
<dbReference type="AlphaFoldDB" id="A0A0F9QTK6"/>
<dbReference type="EMBL" id="LAZR01001711">
    <property type="protein sequence ID" value="KKN40332.1"/>
    <property type="molecule type" value="Genomic_DNA"/>
</dbReference>
<comment type="caution">
    <text evidence="1">The sequence shown here is derived from an EMBL/GenBank/DDBJ whole genome shotgun (WGS) entry which is preliminary data.</text>
</comment>
<gene>
    <name evidence="1" type="ORF">LCGC14_0734360</name>
</gene>
<reference evidence="1" key="1">
    <citation type="journal article" date="2015" name="Nature">
        <title>Complex archaea that bridge the gap between prokaryotes and eukaryotes.</title>
        <authorList>
            <person name="Spang A."/>
            <person name="Saw J.H."/>
            <person name="Jorgensen S.L."/>
            <person name="Zaremba-Niedzwiedzka K."/>
            <person name="Martijn J."/>
            <person name="Lind A.E."/>
            <person name="van Eijk R."/>
            <person name="Schleper C."/>
            <person name="Guy L."/>
            <person name="Ettema T.J."/>
        </authorList>
    </citation>
    <scope>NUCLEOTIDE SEQUENCE</scope>
</reference>
<accession>A0A0F9QTK6</accession>
<proteinExistence type="predicted"/>
<name>A0A0F9QTK6_9ZZZZ</name>
<sequence length="72" mass="7838">MGFVICYGTCFGCKRSFGFNPNRVPSILVEGVKQPVCRGCVDRSNPQRRANGLEEIVVLAGAYEAADENDVL</sequence>
<evidence type="ECO:0000313" key="1">
    <source>
        <dbReference type="EMBL" id="KKN40332.1"/>
    </source>
</evidence>